<reference evidence="2" key="2">
    <citation type="journal article" date="2015" name="Data Brief">
        <title>Shoot transcriptome of the giant reed, Arundo donax.</title>
        <authorList>
            <person name="Barrero R.A."/>
            <person name="Guerrero F.D."/>
            <person name="Moolhuijzen P."/>
            <person name="Goolsby J.A."/>
            <person name="Tidwell J."/>
            <person name="Bellgard S.E."/>
            <person name="Bellgard M.I."/>
        </authorList>
    </citation>
    <scope>NUCLEOTIDE SEQUENCE</scope>
    <source>
        <tissue evidence="2">Shoot tissue taken approximately 20 cm above the soil surface</tissue>
    </source>
</reference>
<evidence type="ECO:0000313" key="2">
    <source>
        <dbReference type="EMBL" id="JAD22334.1"/>
    </source>
</evidence>
<organism evidence="2">
    <name type="scientific">Arundo donax</name>
    <name type="common">Giant reed</name>
    <name type="synonym">Donax arundinaceus</name>
    <dbReference type="NCBI Taxonomy" id="35708"/>
    <lineage>
        <taxon>Eukaryota</taxon>
        <taxon>Viridiplantae</taxon>
        <taxon>Streptophyta</taxon>
        <taxon>Embryophyta</taxon>
        <taxon>Tracheophyta</taxon>
        <taxon>Spermatophyta</taxon>
        <taxon>Magnoliopsida</taxon>
        <taxon>Liliopsida</taxon>
        <taxon>Poales</taxon>
        <taxon>Poaceae</taxon>
        <taxon>PACMAD clade</taxon>
        <taxon>Arundinoideae</taxon>
        <taxon>Arundineae</taxon>
        <taxon>Arundo</taxon>
    </lineage>
</organism>
<accession>A0A0A8Y961</accession>
<proteinExistence type="predicted"/>
<name>A0A0A8Y961_ARUDO</name>
<feature type="region of interest" description="Disordered" evidence="1">
    <location>
        <begin position="32"/>
        <end position="53"/>
    </location>
</feature>
<evidence type="ECO:0000256" key="1">
    <source>
        <dbReference type="SAM" id="MobiDB-lite"/>
    </source>
</evidence>
<reference evidence="2" key="1">
    <citation type="submission" date="2014-09" db="EMBL/GenBank/DDBJ databases">
        <authorList>
            <person name="Magalhaes I.L.F."/>
            <person name="Oliveira U."/>
            <person name="Santos F.R."/>
            <person name="Vidigal T.H.D.A."/>
            <person name="Brescovit A.D."/>
            <person name="Santos A.J."/>
        </authorList>
    </citation>
    <scope>NUCLEOTIDE SEQUENCE</scope>
    <source>
        <tissue evidence="2">Shoot tissue taken approximately 20 cm above the soil surface</tissue>
    </source>
</reference>
<sequence>MDSNPVFKVELCKSLQDFYCFMRISSEILSLKNSRSNRRSSGTEEEQEDHDCEELGGQIHSSLLEGQRIVVDEEIDDTFLYTCRLWHTDVFGLFPEHTDF</sequence>
<feature type="compositionally biased region" description="Acidic residues" evidence="1">
    <location>
        <begin position="43"/>
        <end position="53"/>
    </location>
</feature>
<dbReference type="EMBL" id="GBRH01275561">
    <property type="protein sequence ID" value="JAD22334.1"/>
    <property type="molecule type" value="Transcribed_RNA"/>
</dbReference>
<dbReference type="AlphaFoldDB" id="A0A0A8Y961"/>
<protein>
    <submittedName>
        <fullName evidence="2">Uncharacterized protein</fullName>
    </submittedName>
</protein>